<evidence type="ECO:0000313" key="1">
    <source>
        <dbReference type="EMBL" id="MPC85587.1"/>
    </source>
</evidence>
<keyword evidence="2" id="KW-1185">Reference proteome</keyword>
<dbReference type="AlphaFoldDB" id="A0A5B7IVW8"/>
<name>A0A5B7IVW8_PORTR</name>
<accession>A0A5B7IVW8</accession>
<proteinExistence type="predicted"/>
<dbReference type="Proteomes" id="UP000324222">
    <property type="component" value="Unassembled WGS sequence"/>
</dbReference>
<organism evidence="1 2">
    <name type="scientific">Portunus trituberculatus</name>
    <name type="common">Swimming crab</name>
    <name type="synonym">Neptunus trituberculatus</name>
    <dbReference type="NCBI Taxonomy" id="210409"/>
    <lineage>
        <taxon>Eukaryota</taxon>
        <taxon>Metazoa</taxon>
        <taxon>Ecdysozoa</taxon>
        <taxon>Arthropoda</taxon>
        <taxon>Crustacea</taxon>
        <taxon>Multicrustacea</taxon>
        <taxon>Malacostraca</taxon>
        <taxon>Eumalacostraca</taxon>
        <taxon>Eucarida</taxon>
        <taxon>Decapoda</taxon>
        <taxon>Pleocyemata</taxon>
        <taxon>Brachyura</taxon>
        <taxon>Eubrachyura</taxon>
        <taxon>Portunoidea</taxon>
        <taxon>Portunidae</taxon>
        <taxon>Portuninae</taxon>
        <taxon>Portunus</taxon>
    </lineage>
</organism>
<reference evidence="1 2" key="1">
    <citation type="submission" date="2019-05" db="EMBL/GenBank/DDBJ databases">
        <title>Another draft genome of Portunus trituberculatus and its Hox gene families provides insights of decapod evolution.</title>
        <authorList>
            <person name="Jeong J.-H."/>
            <person name="Song I."/>
            <person name="Kim S."/>
            <person name="Choi T."/>
            <person name="Kim D."/>
            <person name="Ryu S."/>
            <person name="Kim W."/>
        </authorList>
    </citation>
    <scope>NUCLEOTIDE SEQUENCE [LARGE SCALE GENOMIC DNA]</scope>
    <source>
        <tissue evidence="1">Muscle</tissue>
    </source>
</reference>
<evidence type="ECO:0000313" key="2">
    <source>
        <dbReference type="Proteomes" id="UP000324222"/>
    </source>
</evidence>
<protein>
    <submittedName>
        <fullName evidence="1">Uncharacterized protein</fullName>
    </submittedName>
</protein>
<sequence length="66" mass="7536">MASEVPETVTALSVEFGSISDATWIEAPVTSRISFILEPALPMREPHCEAGTIRRRFWYCWGKEMF</sequence>
<gene>
    <name evidence="1" type="ORF">E2C01_080369</name>
</gene>
<comment type="caution">
    <text evidence="1">The sequence shown here is derived from an EMBL/GenBank/DDBJ whole genome shotgun (WGS) entry which is preliminary data.</text>
</comment>
<dbReference type="EMBL" id="VSRR010068900">
    <property type="protein sequence ID" value="MPC85587.1"/>
    <property type="molecule type" value="Genomic_DNA"/>
</dbReference>